<gene>
    <name evidence="1" type="ORF">PFISCL1PPCAC_14611</name>
</gene>
<dbReference type="EMBL" id="BTSY01000004">
    <property type="protein sequence ID" value="GMT23314.1"/>
    <property type="molecule type" value="Genomic_DNA"/>
</dbReference>
<sequence length="1036" mass="110042">TSYSCSASSYTYREGCTAVSQCKENYYFLDKDAGRNGQKLTCSNGKWKYNGREPETTCQCGCLGLLDDVQLKNASYVSVKPPSDHFNGDTVMWPKGTVIKTKCKEGFLFRAKWNQEKGTDHYSCRGGDDGWNDHQESGDYPYGLGRAPGQCSPQCTPIDTRDIPSNVKVTFDPLSNPRLYTTDVKGNKLLVTMATYNLECAPGFKYADGTTQQKLVCRGGSEGYEDLGSNKRSAAVKTCISKGCPAITATNVDPSAQIERSSSCSSGDAMNEGCTVTIKCKKPAHYFANPNLANGYTLKCSAKGEWIDQSGQKAKPNDKGSFTDQCLGGCPVLSSSDMANAEYSTAAPTGSSSVFNNGDQQIYGGGIRISTKCKDGFARPNEKDRKSADPITFNCDANTNSWVNTATGDKGSPSTCQSGCKLPAAPEGTTFANVPESNLFKSGGQQYAILGSRVVVSCNNDYEDPKTANPKASQTLVCKGENNGGWVDESSQQSAQPMICVKSGAKGCEVTSLNNADATKENCDILDGLMPENCKITIKCKEGTIPSDPKAVDGSGEQSLVCIAKNDGWKDSKTGKTKIQPLKCVPVCTMMDPLTQSDFVKKADAANLVTMNGKTYVKQGTTVSIKCKEPYVGKTERDRNGDPIEYTCRGGNDGWYKPATGEISRTPGDSCGALCDPLPMSGVGTLIVANPQVFEYKGESKVVEGGKYRFKCANGYKYPDGTPEAANNQQSIICKGDGKGYVNEGTNKTNAAQVTPCVRGSSPGCDKLDVVNPPLGVNVTKSAGCSLSNDKTSVGCELSMECANGFFPSSKTTSTQPKQAIKCVDDGTSSSWVDTNTNAVIEMIKCEAGCPSLGVSKNSKLESGNEPSIISPAGPFYAVGSKITVKCAPGSVHRNGDSENPSETMEYVCRGGSANPWSNSKYPGLEKVPGDGCLRTCIAPQLAPGVRATSAPAIHSMGDNIVVRGGERYKLKCIDGYHYPAGSPFEKNNEQILECDNDSGKLKDISNGGALVDGPAKCIKNTGDGCADMTQKNGKV</sequence>
<reference evidence="1" key="1">
    <citation type="submission" date="2023-10" db="EMBL/GenBank/DDBJ databases">
        <title>Genome assembly of Pristionchus species.</title>
        <authorList>
            <person name="Yoshida K."/>
            <person name="Sommer R.J."/>
        </authorList>
    </citation>
    <scope>NUCLEOTIDE SEQUENCE</scope>
    <source>
        <strain evidence="1">RS5133</strain>
    </source>
</reference>
<keyword evidence="2" id="KW-1185">Reference proteome</keyword>
<dbReference type="Proteomes" id="UP001432322">
    <property type="component" value="Unassembled WGS sequence"/>
</dbReference>
<feature type="non-terminal residue" evidence="1">
    <location>
        <position position="1"/>
    </location>
</feature>
<evidence type="ECO:0000313" key="1">
    <source>
        <dbReference type="EMBL" id="GMT23314.1"/>
    </source>
</evidence>
<feature type="non-terminal residue" evidence="1">
    <location>
        <position position="1036"/>
    </location>
</feature>
<accession>A0AAV5VUS8</accession>
<evidence type="ECO:0008006" key="3">
    <source>
        <dbReference type="Google" id="ProtNLM"/>
    </source>
</evidence>
<name>A0AAV5VUS8_9BILA</name>
<proteinExistence type="predicted"/>
<evidence type="ECO:0000313" key="2">
    <source>
        <dbReference type="Proteomes" id="UP001432322"/>
    </source>
</evidence>
<organism evidence="1 2">
    <name type="scientific">Pristionchus fissidentatus</name>
    <dbReference type="NCBI Taxonomy" id="1538716"/>
    <lineage>
        <taxon>Eukaryota</taxon>
        <taxon>Metazoa</taxon>
        <taxon>Ecdysozoa</taxon>
        <taxon>Nematoda</taxon>
        <taxon>Chromadorea</taxon>
        <taxon>Rhabditida</taxon>
        <taxon>Rhabditina</taxon>
        <taxon>Diplogasteromorpha</taxon>
        <taxon>Diplogasteroidea</taxon>
        <taxon>Neodiplogasteridae</taxon>
        <taxon>Pristionchus</taxon>
    </lineage>
</organism>
<protein>
    <recommendedName>
        <fullName evidence="3">Sushi domain-containing protein</fullName>
    </recommendedName>
</protein>
<dbReference type="AlphaFoldDB" id="A0AAV5VUS8"/>
<comment type="caution">
    <text evidence="1">The sequence shown here is derived from an EMBL/GenBank/DDBJ whole genome shotgun (WGS) entry which is preliminary data.</text>
</comment>